<dbReference type="OrthoDB" id="9787617at2"/>
<dbReference type="GO" id="GO:0016757">
    <property type="term" value="F:glycosyltransferase activity"/>
    <property type="evidence" value="ECO:0007669"/>
    <property type="project" value="InterPro"/>
</dbReference>
<reference evidence="2 3" key="1">
    <citation type="journal article" date="2018" name="Genome Announc.">
        <title>Draft Genome Sequence of Lactococcus sp. Strain NtB2 (JCM 32569), Isolated from the Gut of the Higher Termite Nasutitermes takasagoensis.</title>
        <authorList>
            <person name="Noda S."/>
            <person name="Aihara C."/>
            <person name="Yuki M."/>
            <person name="Ohkuma M."/>
        </authorList>
    </citation>
    <scope>NUCLEOTIDE SEQUENCE [LARGE SCALE GENOMIC DNA]</scope>
    <source>
        <strain evidence="2 3">NtB2</strain>
    </source>
</reference>
<dbReference type="InterPro" id="IPR050194">
    <property type="entry name" value="Glycosyltransferase_grp1"/>
</dbReference>
<evidence type="ECO:0000259" key="1">
    <source>
        <dbReference type="Pfam" id="PF00534"/>
    </source>
</evidence>
<proteinExistence type="predicted"/>
<comment type="caution">
    <text evidence="2">The sequence shown here is derived from an EMBL/GenBank/DDBJ whole genome shotgun (WGS) entry which is preliminary data.</text>
</comment>
<accession>A0A2R5HKC0</accession>
<keyword evidence="3" id="KW-1185">Reference proteome</keyword>
<dbReference type="AlphaFoldDB" id="A0A2R5HKC0"/>
<dbReference type="PANTHER" id="PTHR45947:SF3">
    <property type="entry name" value="SULFOQUINOVOSYL TRANSFERASE SQD2"/>
    <property type="match status" value="1"/>
</dbReference>
<dbReference type="PANTHER" id="PTHR45947">
    <property type="entry name" value="SULFOQUINOVOSYL TRANSFERASE SQD2"/>
    <property type="match status" value="1"/>
</dbReference>
<name>A0A2R5HKC0_9LACT</name>
<protein>
    <submittedName>
        <fullName evidence="2">Glycosyl transferase</fullName>
    </submittedName>
</protein>
<dbReference type="Gene3D" id="3.40.50.2000">
    <property type="entry name" value="Glycogen Phosphorylase B"/>
    <property type="match status" value="2"/>
</dbReference>
<dbReference type="InterPro" id="IPR001296">
    <property type="entry name" value="Glyco_trans_1"/>
</dbReference>
<feature type="domain" description="Glycosyl transferase family 1" evidence="1">
    <location>
        <begin position="190"/>
        <end position="338"/>
    </location>
</feature>
<organism evidence="2 3">
    <name type="scientific">Lactococcus termiticola</name>
    <dbReference type="NCBI Taxonomy" id="2169526"/>
    <lineage>
        <taxon>Bacteria</taxon>
        <taxon>Bacillati</taxon>
        <taxon>Bacillota</taxon>
        <taxon>Bacilli</taxon>
        <taxon>Lactobacillales</taxon>
        <taxon>Streptococcaceae</taxon>
        <taxon>Lactococcus</taxon>
    </lineage>
</organism>
<dbReference type="EMBL" id="BFFO01000009">
    <property type="protein sequence ID" value="GBG97260.1"/>
    <property type="molecule type" value="Genomic_DNA"/>
</dbReference>
<keyword evidence="2" id="KW-0808">Transferase</keyword>
<gene>
    <name evidence="2" type="ORF">NtB2_01398</name>
</gene>
<dbReference type="Pfam" id="PF00534">
    <property type="entry name" value="Glycos_transf_1"/>
    <property type="match status" value="1"/>
</dbReference>
<sequence length="363" mass="40876">MKRILLVSTMGQLGGVQAMNAWLADSLAGHYETAIYSRGEAKPSAFELKTTRFTDERDENWGLKFKLLTAFGLAKLGFLRKSIYKREADKIATKIEQFQADQVILSANEILFLPLLKAKFPALKFIAWLHSSAERYMTKVFFGLKADFLAGIRQADELVCLTDEDVSYFKLTNPRCRRIFNPNRLEHEQVSALKEPIIAWTGRLSYQVKGLDYLIELAKDLPEPWKIAVAGPGDASIFKDLPENKLLYRGALSGEELVQHYKEASIFLMTSRLEGFGLVLAEAMSFGLPAIAFEQTGSRAILDDGKYGRLIAQGDLEAMKASLQQLINNAEERKKLSQLSIERSQAFLPKVILEAWKELIEST</sequence>
<evidence type="ECO:0000313" key="2">
    <source>
        <dbReference type="EMBL" id="GBG97260.1"/>
    </source>
</evidence>
<dbReference type="Proteomes" id="UP000245021">
    <property type="component" value="Unassembled WGS sequence"/>
</dbReference>
<evidence type="ECO:0000313" key="3">
    <source>
        <dbReference type="Proteomes" id="UP000245021"/>
    </source>
</evidence>
<dbReference type="SUPFAM" id="SSF53756">
    <property type="entry name" value="UDP-Glycosyltransferase/glycogen phosphorylase"/>
    <property type="match status" value="1"/>
</dbReference>